<comment type="caution">
    <text evidence="1">The sequence shown here is derived from an EMBL/GenBank/DDBJ whole genome shotgun (WGS) entry which is preliminary data.</text>
</comment>
<gene>
    <name evidence="1" type="ORF">Krac_9270</name>
</gene>
<accession>D6TBD2</accession>
<name>D6TBD2_KTERA</name>
<evidence type="ECO:0000313" key="1">
    <source>
        <dbReference type="EMBL" id="EFH87916.1"/>
    </source>
</evidence>
<sequence>MLGLAHSEMSSENIWLSGNRTFIRRSTTLSVILPEFVVAHWWEYFL</sequence>
<proteinExistence type="predicted"/>
<dbReference type="InParanoid" id="D6TBD2"/>
<dbReference type="AlphaFoldDB" id="D6TBD2"/>
<evidence type="ECO:0000313" key="2">
    <source>
        <dbReference type="Proteomes" id="UP000004508"/>
    </source>
</evidence>
<dbReference type="EMBL" id="ADVG01000001">
    <property type="protein sequence ID" value="EFH87916.1"/>
    <property type="molecule type" value="Genomic_DNA"/>
</dbReference>
<organism evidence="1 2">
    <name type="scientific">Ktedonobacter racemifer DSM 44963</name>
    <dbReference type="NCBI Taxonomy" id="485913"/>
    <lineage>
        <taxon>Bacteria</taxon>
        <taxon>Bacillati</taxon>
        <taxon>Chloroflexota</taxon>
        <taxon>Ktedonobacteria</taxon>
        <taxon>Ktedonobacterales</taxon>
        <taxon>Ktedonobacteraceae</taxon>
        <taxon>Ktedonobacter</taxon>
    </lineage>
</organism>
<keyword evidence="2" id="KW-1185">Reference proteome</keyword>
<protein>
    <submittedName>
        <fullName evidence="1">Uncharacterized protein</fullName>
    </submittedName>
</protein>
<reference evidence="1 2" key="1">
    <citation type="journal article" date="2011" name="Stand. Genomic Sci.">
        <title>Non-contiguous finished genome sequence and contextual data of the filamentous soil bacterium Ktedonobacter racemifer type strain (SOSP1-21).</title>
        <authorList>
            <person name="Chang Y.J."/>
            <person name="Land M."/>
            <person name="Hauser L."/>
            <person name="Chertkov O."/>
            <person name="Del Rio T.G."/>
            <person name="Nolan M."/>
            <person name="Copeland A."/>
            <person name="Tice H."/>
            <person name="Cheng J.F."/>
            <person name="Lucas S."/>
            <person name="Han C."/>
            <person name="Goodwin L."/>
            <person name="Pitluck S."/>
            <person name="Ivanova N."/>
            <person name="Ovchinikova G."/>
            <person name="Pati A."/>
            <person name="Chen A."/>
            <person name="Palaniappan K."/>
            <person name="Mavromatis K."/>
            <person name="Liolios K."/>
            <person name="Brettin T."/>
            <person name="Fiebig A."/>
            <person name="Rohde M."/>
            <person name="Abt B."/>
            <person name="Goker M."/>
            <person name="Detter J.C."/>
            <person name="Woyke T."/>
            <person name="Bristow J."/>
            <person name="Eisen J.A."/>
            <person name="Markowitz V."/>
            <person name="Hugenholtz P."/>
            <person name="Kyrpides N.C."/>
            <person name="Klenk H.P."/>
            <person name="Lapidus A."/>
        </authorList>
    </citation>
    <scope>NUCLEOTIDE SEQUENCE [LARGE SCALE GENOMIC DNA]</scope>
    <source>
        <strain evidence="2">DSM 44963</strain>
    </source>
</reference>
<dbReference type="Proteomes" id="UP000004508">
    <property type="component" value="Unassembled WGS sequence"/>
</dbReference>